<dbReference type="InterPro" id="IPR036928">
    <property type="entry name" value="AS_sf"/>
</dbReference>
<dbReference type="InterPro" id="IPR023631">
    <property type="entry name" value="Amidase_dom"/>
</dbReference>
<evidence type="ECO:0000313" key="3">
    <source>
        <dbReference type="Proteomes" id="UP001295740"/>
    </source>
</evidence>
<evidence type="ECO:0000313" key="2">
    <source>
        <dbReference type="EMBL" id="CAJ2510605.1"/>
    </source>
</evidence>
<keyword evidence="3" id="KW-1185">Reference proteome</keyword>
<dbReference type="PANTHER" id="PTHR11895:SF171">
    <property type="entry name" value="AMIDASE DOMAIN-CONTAINING PROTEIN"/>
    <property type="match status" value="1"/>
</dbReference>
<reference evidence="2" key="1">
    <citation type="submission" date="2023-10" db="EMBL/GenBank/DDBJ databases">
        <authorList>
            <person name="Hackl T."/>
        </authorList>
    </citation>
    <scope>NUCLEOTIDE SEQUENCE</scope>
</reference>
<feature type="domain" description="Amidase" evidence="1">
    <location>
        <begin position="284"/>
        <end position="617"/>
    </location>
</feature>
<dbReference type="AlphaFoldDB" id="A0AAI8VU01"/>
<dbReference type="InterPro" id="IPR000120">
    <property type="entry name" value="Amidase"/>
</dbReference>
<comment type="caution">
    <text evidence="2">The sequence shown here is derived from an EMBL/GenBank/DDBJ whole genome shotgun (WGS) entry which is preliminary data.</text>
</comment>
<dbReference type="Proteomes" id="UP001295740">
    <property type="component" value="Unassembled WGS sequence"/>
</dbReference>
<evidence type="ECO:0000259" key="1">
    <source>
        <dbReference type="Pfam" id="PF01425"/>
    </source>
</evidence>
<dbReference type="Pfam" id="PF01425">
    <property type="entry name" value="Amidase"/>
    <property type="match status" value="2"/>
</dbReference>
<dbReference type="PANTHER" id="PTHR11895">
    <property type="entry name" value="TRANSAMIDASE"/>
    <property type="match status" value="1"/>
</dbReference>
<dbReference type="Gene3D" id="3.90.1300.10">
    <property type="entry name" value="Amidase signature (AS) domain"/>
    <property type="match status" value="1"/>
</dbReference>
<protein>
    <submittedName>
        <fullName evidence="2">Uu.00g062300.m01.CDS01</fullName>
    </submittedName>
</protein>
<name>A0AAI8VU01_9PEZI</name>
<dbReference type="EMBL" id="CAUWAG010000018">
    <property type="protein sequence ID" value="CAJ2510605.1"/>
    <property type="molecule type" value="Genomic_DNA"/>
</dbReference>
<feature type="domain" description="Amidase" evidence="1">
    <location>
        <begin position="157"/>
        <end position="265"/>
    </location>
</feature>
<accession>A0AAI8VU01</accession>
<organism evidence="2 3">
    <name type="scientific">Anthostomella pinea</name>
    <dbReference type="NCBI Taxonomy" id="933095"/>
    <lineage>
        <taxon>Eukaryota</taxon>
        <taxon>Fungi</taxon>
        <taxon>Dikarya</taxon>
        <taxon>Ascomycota</taxon>
        <taxon>Pezizomycotina</taxon>
        <taxon>Sordariomycetes</taxon>
        <taxon>Xylariomycetidae</taxon>
        <taxon>Xylariales</taxon>
        <taxon>Xylariaceae</taxon>
        <taxon>Anthostomella</taxon>
    </lineage>
</organism>
<gene>
    <name evidence="2" type="ORF">KHLLAP_LOCUS11073</name>
</gene>
<proteinExistence type="predicted"/>
<dbReference type="SUPFAM" id="SSF75304">
    <property type="entry name" value="Amidase signature (AS) enzymes"/>
    <property type="match status" value="1"/>
</dbReference>
<dbReference type="GO" id="GO:0003824">
    <property type="term" value="F:catalytic activity"/>
    <property type="evidence" value="ECO:0007669"/>
    <property type="project" value="InterPro"/>
</dbReference>
<sequence length="636" mass="67691">MFNGNTNQLSYTCNPSLMRDFHCAAISSMLDDQQIGLTELYQRKARAFPSRVFSMLATVLKMGDTGGSFTLLRPNGFASSAMWHRISHGAKDEQSYLAATHAAEESVTYVESMLDYVDPTLIPDLRANETSRAYKKPAPAENPLNAWIYRTHLKASAAIPETGLLDGKTVAIKDTVSVAGVPMTCGTQPFHLCKEAPYPIPSIDAPVVSRILEAGAMITGTSTCENYCMSAMSCTAATGPVDNPWLEGFSAGGSSSGSAALVAINSIKRWREARGLPVKDLGQGADLAVGGDQGGSIRVPAAYCGIYGLKPTHGLVPYIGIASLLPMLDHAGPMASSVRDTALLLAAIAGYDGFDPRMTPETPLRHNVPQYYGLPDGEIDSRIAAGTWTPKAAATGLRIGILKEGIEIPGMDAQVADVVRQAALRFAKLGASVEEVSIPLHAAAPHIFTAAMRAYMADTFLFQAAPTSLSFPFPGGAAPETSQAWYETMNEYNPVVVAALLSGVALRDRTRYPESVRSKAIRHVHELRAAYDQALGRFDALVTPATPTVGTPHAPRDMGTTEKIGFLLGNTVSTMAFNVSGHPALAMPVGWGSVETGDGRLPVAMQVVGKRWDEQTVFLAAAAWEVGGMGLDEEEQ</sequence>